<dbReference type="Proteomes" id="UP000886191">
    <property type="component" value="Unassembled WGS sequence"/>
</dbReference>
<keyword evidence="1" id="KW-0812">Transmembrane</keyword>
<reference evidence="2" key="1">
    <citation type="journal article" date="2020" name="mSystems">
        <title>Genome- and Community-Level Interaction Insights into Carbon Utilization and Element Cycling Functions of Hydrothermarchaeota in Hydrothermal Sediment.</title>
        <authorList>
            <person name="Zhou Z."/>
            <person name="Liu Y."/>
            <person name="Xu W."/>
            <person name="Pan J."/>
            <person name="Luo Z.H."/>
            <person name="Li M."/>
        </authorList>
    </citation>
    <scope>NUCLEOTIDE SEQUENCE [LARGE SCALE GENOMIC DNA]</scope>
    <source>
        <strain evidence="2">HyVt-345</strain>
    </source>
</reference>
<sequence length="690" mass="78553">MNLNQFLNECQEKGVLKYLSIYIVSSWVFLQVVSVISDPLKLPKATITYSLLFLLIGLPFYIFLLWKYQIKPLNKKAVSELSHEEDLGSASSKSAIELNPDNESFVTAKSFNKSFQKIYFIVLGIIGIIAISVAGLIINTAITTSENLKVSNAFLETKASDKIAILTFDNNTADEKYDIVGKMAVDWIMHGITENRLAQVISPKIIDDYSKVLKASMLPSANDSVVTNYLKPSKIIMGDFYLKGDRLLLQSSITDANMDRTLIAFKPIDCDAKSPLECIEALKQRILGFLVTESKPLDNLQESPPNFEAYQNLLLAKNNYDNNDEYLRYVNAAIAADNNYYEAKVNRLAHYYNLGEYRVADSLLKVLSKETSTNERQLNNLKIYQALLQGNNRNIYRYLKKEYAINPFDLETNSSFMTVAKQFVNRPEDVGKIYDEISMKGMDVIDCEYCSYRYLIKALADIQLGKLDSAITLVKPFAKTKGKERLKEVLLKAYVQSGKSAKAVKSLLVNFNHVVSKDAWRRLMLSTGKEYLLKNKPDLAKYYWNQLITSFPQAASTGEDLQLLAHAFFYDEKYTQAITNYEKLLVIDSIGKTESYANLAIAYQKIKKPNRAESVLQKLQNKRGNYDYGNVDYALARYHAALSDDKEAIDYLYRAVASGKRYNLDAYQNEILFKPYLASDDFEKIMSFWK</sequence>
<comment type="caution">
    <text evidence="2">The sequence shown here is derived from an EMBL/GenBank/DDBJ whole genome shotgun (WGS) entry which is preliminary data.</text>
</comment>
<gene>
    <name evidence="2" type="ORF">ENH87_03965</name>
</gene>
<feature type="transmembrane region" description="Helical" evidence="1">
    <location>
        <begin position="15"/>
        <end position="35"/>
    </location>
</feature>
<evidence type="ECO:0000313" key="2">
    <source>
        <dbReference type="EMBL" id="HEA20053.1"/>
    </source>
</evidence>
<dbReference type="InterPro" id="IPR019734">
    <property type="entry name" value="TPR_rpt"/>
</dbReference>
<proteinExistence type="predicted"/>
<evidence type="ECO:0000256" key="1">
    <source>
        <dbReference type="SAM" id="Phobius"/>
    </source>
</evidence>
<organism evidence="2">
    <name type="scientific">Pricia antarctica</name>
    <dbReference type="NCBI Taxonomy" id="641691"/>
    <lineage>
        <taxon>Bacteria</taxon>
        <taxon>Pseudomonadati</taxon>
        <taxon>Bacteroidota</taxon>
        <taxon>Flavobacteriia</taxon>
        <taxon>Flavobacteriales</taxon>
        <taxon>Flavobacteriaceae</taxon>
        <taxon>Pricia</taxon>
    </lineage>
</organism>
<keyword evidence="1" id="KW-0472">Membrane</keyword>
<dbReference type="Gene3D" id="1.25.40.10">
    <property type="entry name" value="Tetratricopeptide repeat domain"/>
    <property type="match status" value="1"/>
</dbReference>
<dbReference type="InterPro" id="IPR011990">
    <property type="entry name" value="TPR-like_helical_dom_sf"/>
</dbReference>
<dbReference type="SUPFAM" id="SSF48452">
    <property type="entry name" value="TPR-like"/>
    <property type="match status" value="1"/>
</dbReference>
<feature type="transmembrane region" description="Helical" evidence="1">
    <location>
        <begin position="118"/>
        <end position="138"/>
    </location>
</feature>
<dbReference type="SMART" id="SM00028">
    <property type="entry name" value="TPR"/>
    <property type="match status" value="3"/>
</dbReference>
<accession>A0A831QKV5</accession>
<name>A0A831QKV5_9FLAO</name>
<feature type="transmembrane region" description="Helical" evidence="1">
    <location>
        <begin position="47"/>
        <end position="66"/>
    </location>
</feature>
<evidence type="ECO:0008006" key="3">
    <source>
        <dbReference type="Google" id="ProtNLM"/>
    </source>
</evidence>
<keyword evidence="1" id="KW-1133">Transmembrane helix</keyword>
<protein>
    <recommendedName>
        <fullName evidence="3">Tetratricopeptide repeat-containing protein</fullName>
    </recommendedName>
</protein>
<dbReference type="AlphaFoldDB" id="A0A831QKV5"/>
<dbReference type="EMBL" id="DRGL01000020">
    <property type="protein sequence ID" value="HEA20053.1"/>
    <property type="molecule type" value="Genomic_DNA"/>
</dbReference>